<dbReference type="OrthoDB" id="245989at2759"/>
<dbReference type="HOGENOM" id="CLU_000604_35_0_1"/>
<keyword evidence="6" id="KW-0067">ATP-binding</keyword>
<feature type="transmembrane region" description="Helical" evidence="10">
    <location>
        <begin position="678"/>
        <end position="698"/>
    </location>
</feature>
<keyword evidence="5" id="KW-0547">Nucleotide-binding</keyword>
<dbReference type="GeneID" id="6008610"/>
<dbReference type="FunCoup" id="A8NBC6">
    <property type="interactions" value="101"/>
</dbReference>
<dbReference type="OMA" id="AHWRDPT"/>
<dbReference type="InParanoid" id="A8NBC6"/>
<dbReference type="GO" id="GO:0140359">
    <property type="term" value="F:ABC-type transporter activity"/>
    <property type="evidence" value="ECO:0007669"/>
    <property type="project" value="InterPro"/>
</dbReference>
<dbReference type="FunFam" id="3.40.50.300:FF:000054">
    <property type="entry name" value="ABC multidrug transporter atrF"/>
    <property type="match status" value="1"/>
</dbReference>
<feature type="transmembrane region" description="Helical" evidence="10">
    <location>
        <begin position="613"/>
        <end position="636"/>
    </location>
</feature>
<sequence>MADQQPHHLTDIVEEPASTGVSRIGSQMTLQPKPSSVDDKLEKDIEDDDDRGRHPPPSSPKVPHRTRRTSSASRVSMDFFDPSGMQSLRRTLTHERVGLPKGQSEPSESSDTSSDHTLIVDGDNFDLEKTIKTIIRRRDQSEIKPRQLGVVFRNLRVVGLKAAASFQPTVGSLFNPADVVQNIQNARHPPVRNILDGFEGVVRPGEMLLVLGSPGAGCSTFLKTLANHREEYHSVEGEVHYDSITPEELKKWFRGDVQYSPEDDVHFPTLTVEQTIKFAARTRTPRNRIEYTRAQFIDTLSNILTTVFGLRHARKTPVGDAMIRGVSGGEKKRVSIAESLATRACIACWDNSTRGLDASTALEFVRALRIGTDTMRLSTIVSIYQAGESLFSHFDKVCVIYEGQMAYYGPADQAKDYFYEMGYVPANRQTTPDFLVAVTDPNARIAREGVTNQPRTAEEFAAYFKASAHGQRNKAEIEEYIAEHVGKPDAAQRYIDSARAEFAKRSGKKNPYMLTIPQQVAAVMRRKVQILRGDMLATGLNLFSYVFQALIMGSIFLKMPEQTSAYFSRGGVLFFALLFSALATMAEIPALYAQRRIVLRHEKAALYHPFVEALAHTLVDIPITFCILSLFCIILYFMTGLQRSVDQFFVFFLFVFAMAVTMKSWFRGIAAAFKSEATAQAVAGISVLALSIYTGYTIPKPTMIGALRWITYINPLRYGFEAILTNEFRTLNGLCTSLVPSGPGYENVSLANQVCAVVGALPGEAFVNGARFAELSYSFKWSNTWMNLGIVIAFAIGFLIVLLIFAEFNTTSSADTATTLFKRGSKKAVAAASSGSDEEKKGSPSGTVVVDEKGKDTSALKDEPALRMTDTFTWQHVHYTVPIPGEADRTLLSDVSGYVAPGKLTALMGESGAGKTTLLNVLAKRVYSGVVTGDMFVNGQSLPADFQSQTGYCQQMDTHMPNATVREALLFSAKLRQPPSVPLEEKEAYVEKCLKMCGLEEYADAIVGTLNVEYRKRTTIAVELAAKPKLLLFLDEPTSGLDSQSAWAIVSFLRSLADQGQAILCTIHQPSAELFQVFDRMLLLKKGGQTVYFGDLGHNATTLIQYFERNGARHCDPSENPAEYMLDVIGAGATATTEFDWHGIWKSSPEATAVQEELEAIHTEGRNRPAVEAELHTEFATSWLFQVKELFIRNVQSYWRDPTYIMAKMVLNVSSGLFIGFTFFKAKDTIQGTQNKLFAIFMVTILSVPLASQLQVPFIKLRTIYEIRERPSRMYSWTALITSQILVELPWNIIGSTLLFMCWYWPVGFLASRGGYTYLMLGIIFPLYYTTIGQAVAAMAPSVEIAALLFSLLFSFVIAFNGVLQPFRELGWWKWMYRLSPYTYLIEGLLGQAIGRQDVECAPYEYVQITPPEGLSCGGYMDPFISFAGGYLTNPNATDACNYCSVKTTDQFLLASFNISYSHRWRNVGLMLAFTVFNVVCVYVITYLFRIRTGSLLPSFKRSKKN</sequence>
<comment type="caution">
    <text evidence="12">The sequence shown here is derived from an EMBL/GenBank/DDBJ whole genome shotgun (WGS) entry which is preliminary data.</text>
</comment>
<dbReference type="eggNOG" id="KOG0065">
    <property type="taxonomic scope" value="Eukaryota"/>
</dbReference>
<evidence type="ECO:0000259" key="11">
    <source>
        <dbReference type="PROSITE" id="PS50893"/>
    </source>
</evidence>
<dbReference type="Pfam" id="PF06422">
    <property type="entry name" value="PDR_CDR"/>
    <property type="match status" value="2"/>
</dbReference>
<evidence type="ECO:0000256" key="5">
    <source>
        <dbReference type="ARBA" id="ARBA00022741"/>
    </source>
</evidence>
<protein>
    <submittedName>
        <fullName evidence="12">Hba2</fullName>
    </submittedName>
</protein>
<dbReference type="SMR" id="A8NBC6"/>
<dbReference type="InterPro" id="IPR027417">
    <property type="entry name" value="P-loop_NTPase"/>
</dbReference>
<evidence type="ECO:0000256" key="6">
    <source>
        <dbReference type="ARBA" id="ARBA00022840"/>
    </source>
</evidence>
<evidence type="ECO:0000313" key="12">
    <source>
        <dbReference type="EMBL" id="EAU89680.2"/>
    </source>
</evidence>
<dbReference type="CDD" id="cd03233">
    <property type="entry name" value="ABCG_PDR_domain1"/>
    <property type="match status" value="1"/>
</dbReference>
<dbReference type="Proteomes" id="UP000001861">
    <property type="component" value="Unassembled WGS sequence"/>
</dbReference>
<dbReference type="Gene3D" id="3.40.50.300">
    <property type="entry name" value="P-loop containing nucleotide triphosphate hydrolases"/>
    <property type="match status" value="2"/>
</dbReference>
<dbReference type="InterPro" id="IPR034001">
    <property type="entry name" value="ABCG_PDR_1"/>
</dbReference>
<keyword evidence="8 10" id="KW-0472">Membrane</keyword>
<evidence type="ECO:0000256" key="10">
    <source>
        <dbReference type="SAM" id="Phobius"/>
    </source>
</evidence>
<dbReference type="SMART" id="SM00382">
    <property type="entry name" value="AAA"/>
    <property type="match status" value="2"/>
</dbReference>
<dbReference type="RefSeq" id="XP_001832125.2">
    <property type="nucleotide sequence ID" value="XM_001832073.2"/>
</dbReference>
<feature type="transmembrane region" description="Helical" evidence="10">
    <location>
        <begin position="535"/>
        <end position="559"/>
    </location>
</feature>
<evidence type="ECO:0000313" key="13">
    <source>
        <dbReference type="Proteomes" id="UP000001861"/>
    </source>
</evidence>
<dbReference type="CDD" id="cd03232">
    <property type="entry name" value="ABCG_PDR_domain2"/>
    <property type="match status" value="1"/>
</dbReference>
<keyword evidence="13" id="KW-1185">Reference proteome</keyword>
<feature type="transmembrane region" description="Helical" evidence="10">
    <location>
        <begin position="1236"/>
        <end position="1254"/>
    </location>
</feature>
<feature type="domain" description="ABC transporter" evidence="11">
    <location>
        <begin position="174"/>
        <end position="427"/>
    </location>
</feature>
<feature type="transmembrane region" description="Helical" evidence="10">
    <location>
        <begin position="1468"/>
        <end position="1489"/>
    </location>
</feature>
<feature type="region of interest" description="Disordered" evidence="9">
    <location>
        <begin position="832"/>
        <end position="855"/>
    </location>
</feature>
<organism evidence="12 13">
    <name type="scientific">Coprinopsis cinerea (strain Okayama-7 / 130 / ATCC MYA-4618 / FGSC 9003)</name>
    <name type="common">Inky cap fungus</name>
    <name type="synonym">Hormographiella aspergillata</name>
    <dbReference type="NCBI Taxonomy" id="240176"/>
    <lineage>
        <taxon>Eukaryota</taxon>
        <taxon>Fungi</taxon>
        <taxon>Dikarya</taxon>
        <taxon>Basidiomycota</taxon>
        <taxon>Agaricomycotina</taxon>
        <taxon>Agaricomycetes</taxon>
        <taxon>Agaricomycetidae</taxon>
        <taxon>Agaricales</taxon>
        <taxon>Agaricineae</taxon>
        <taxon>Psathyrellaceae</taxon>
        <taxon>Coprinopsis</taxon>
    </lineage>
</organism>
<dbReference type="InterPro" id="IPR010929">
    <property type="entry name" value="PDR_CDR_ABC"/>
</dbReference>
<evidence type="ECO:0000256" key="4">
    <source>
        <dbReference type="ARBA" id="ARBA00022692"/>
    </source>
</evidence>
<feature type="transmembrane region" description="Helical" evidence="10">
    <location>
        <begin position="648"/>
        <end position="666"/>
    </location>
</feature>
<dbReference type="Pfam" id="PF00005">
    <property type="entry name" value="ABC_tran"/>
    <property type="match status" value="2"/>
</dbReference>
<dbReference type="SUPFAM" id="SSF52540">
    <property type="entry name" value="P-loop containing nucleoside triphosphate hydrolases"/>
    <property type="match status" value="2"/>
</dbReference>
<feature type="transmembrane region" description="Helical" evidence="10">
    <location>
        <begin position="1274"/>
        <end position="1304"/>
    </location>
</feature>
<dbReference type="GO" id="GO:0005524">
    <property type="term" value="F:ATP binding"/>
    <property type="evidence" value="ECO:0007669"/>
    <property type="project" value="UniProtKB-KW"/>
</dbReference>
<comment type="subcellular location">
    <subcellularLocation>
        <location evidence="1">Membrane</location>
        <topology evidence="1">Multi-pass membrane protein</topology>
    </subcellularLocation>
</comment>
<dbReference type="Pfam" id="PF14510">
    <property type="entry name" value="ABC_trans_N"/>
    <property type="match status" value="1"/>
</dbReference>
<dbReference type="KEGG" id="cci:CC1G_10707"/>
<name>A8NBC6_COPC7</name>
<feature type="transmembrane region" description="Helical" evidence="10">
    <location>
        <begin position="1204"/>
        <end position="1224"/>
    </location>
</feature>
<dbReference type="InterPro" id="IPR017871">
    <property type="entry name" value="ABC_transporter-like_CS"/>
</dbReference>
<dbReference type="GO" id="GO:0016887">
    <property type="term" value="F:ATP hydrolysis activity"/>
    <property type="evidence" value="ECO:0007669"/>
    <property type="project" value="InterPro"/>
</dbReference>
<dbReference type="InterPro" id="IPR029481">
    <property type="entry name" value="ABC_trans_N"/>
</dbReference>
<keyword evidence="7 10" id="KW-1133">Transmembrane helix</keyword>
<evidence type="ECO:0000256" key="9">
    <source>
        <dbReference type="SAM" id="MobiDB-lite"/>
    </source>
</evidence>
<gene>
    <name evidence="12" type="ORF">CC1G_10707</name>
</gene>
<dbReference type="InterPro" id="IPR043926">
    <property type="entry name" value="ABCG_dom"/>
</dbReference>
<dbReference type="Pfam" id="PF01061">
    <property type="entry name" value="ABC2_membrane"/>
    <property type="match status" value="2"/>
</dbReference>
<keyword evidence="3" id="KW-0813">Transport</keyword>
<reference evidence="12 13" key="1">
    <citation type="journal article" date="2010" name="Proc. Natl. Acad. Sci. U.S.A.">
        <title>Insights into evolution of multicellular fungi from the assembled chromosomes of the mushroom Coprinopsis cinerea (Coprinus cinereus).</title>
        <authorList>
            <person name="Stajich J.E."/>
            <person name="Wilke S.K."/>
            <person name="Ahren D."/>
            <person name="Au C.H."/>
            <person name="Birren B.W."/>
            <person name="Borodovsky M."/>
            <person name="Burns C."/>
            <person name="Canback B."/>
            <person name="Casselton L.A."/>
            <person name="Cheng C.K."/>
            <person name="Deng J."/>
            <person name="Dietrich F.S."/>
            <person name="Fargo D.C."/>
            <person name="Farman M.L."/>
            <person name="Gathman A.C."/>
            <person name="Goldberg J."/>
            <person name="Guigo R."/>
            <person name="Hoegger P.J."/>
            <person name="Hooker J.B."/>
            <person name="Huggins A."/>
            <person name="James T.Y."/>
            <person name="Kamada T."/>
            <person name="Kilaru S."/>
            <person name="Kodira C."/>
            <person name="Kues U."/>
            <person name="Kupfer D."/>
            <person name="Kwan H.S."/>
            <person name="Lomsadze A."/>
            <person name="Li W."/>
            <person name="Lilly W.W."/>
            <person name="Ma L.J."/>
            <person name="Mackey A.J."/>
            <person name="Manning G."/>
            <person name="Martin F."/>
            <person name="Muraguchi H."/>
            <person name="Natvig D.O."/>
            <person name="Palmerini H."/>
            <person name="Ramesh M.A."/>
            <person name="Rehmeyer C.J."/>
            <person name="Roe B.A."/>
            <person name="Shenoy N."/>
            <person name="Stanke M."/>
            <person name="Ter-Hovhannisyan V."/>
            <person name="Tunlid A."/>
            <person name="Velagapudi R."/>
            <person name="Vision T.J."/>
            <person name="Zeng Q."/>
            <person name="Zolan M.E."/>
            <person name="Pukkila P.J."/>
        </authorList>
    </citation>
    <scope>NUCLEOTIDE SEQUENCE [LARGE SCALE GENOMIC DNA]</scope>
    <source>
        <strain evidence="13">Okayama-7 / 130 / ATCC MYA-4618 / FGSC 9003</strain>
    </source>
</reference>
<evidence type="ECO:0000256" key="8">
    <source>
        <dbReference type="ARBA" id="ARBA00023136"/>
    </source>
</evidence>
<evidence type="ECO:0000256" key="3">
    <source>
        <dbReference type="ARBA" id="ARBA00022448"/>
    </source>
</evidence>
<feature type="region of interest" description="Disordered" evidence="9">
    <location>
        <begin position="1"/>
        <end position="119"/>
    </location>
</feature>
<evidence type="ECO:0000256" key="2">
    <source>
        <dbReference type="ARBA" id="ARBA00006012"/>
    </source>
</evidence>
<dbReference type="InterPro" id="IPR003593">
    <property type="entry name" value="AAA+_ATPase"/>
</dbReference>
<feature type="transmembrane region" description="Helical" evidence="10">
    <location>
        <begin position="785"/>
        <end position="806"/>
    </location>
</feature>
<comment type="similarity">
    <text evidence="2">Belongs to the ABC transporter superfamily. ABCG family. PDR (TC 3.A.1.205) subfamily.</text>
</comment>
<evidence type="ECO:0000256" key="7">
    <source>
        <dbReference type="ARBA" id="ARBA00022989"/>
    </source>
</evidence>
<dbReference type="InterPro" id="IPR003439">
    <property type="entry name" value="ABC_transporter-like_ATP-bd"/>
</dbReference>
<dbReference type="InterPro" id="IPR013525">
    <property type="entry name" value="ABC2_TM"/>
</dbReference>
<feature type="compositionally biased region" description="Basic and acidic residues" evidence="9">
    <location>
        <begin position="1"/>
        <end position="11"/>
    </location>
</feature>
<evidence type="ECO:0000256" key="1">
    <source>
        <dbReference type="ARBA" id="ARBA00004141"/>
    </source>
</evidence>
<dbReference type="PROSITE" id="PS00211">
    <property type="entry name" value="ABC_TRANSPORTER_1"/>
    <property type="match status" value="1"/>
</dbReference>
<dbReference type="PROSITE" id="PS50893">
    <property type="entry name" value="ABC_TRANSPORTER_2"/>
    <property type="match status" value="2"/>
</dbReference>
<feature type="domain" description="ABC transporter" evidence="11">
    <location>
        <begin position="866"/>
        <end position="1111"/>
    </location>
</feature>
<dbReference type="VEuPathDB" id="FungiDB:CC1G_10707"/>
<feature type="transmembrane region" description="Helical" evidence="10">
    <location>
        <begin position="1345"/>
        <end position="1364"/>
    </location>
</feature>
<dbReference type="PANTHER" id="PTHR19241">
    <property type="entry name" value="ATP-BINDING CASSETTE TRANSPORTER"/>
    <property type="match status" value="1"/>
</dbReference>
<dbReference type="EMBL" id="AACS02000009">
    <property type="protein sequence ID" value="EAU89680.2"/>
    <property type="molecule type" value="Genomic_DNA"/>
</dbReference>
<dbReference type="InterPro" id="IPR034003">
    <property type="entry name" value="ABCG_PDR_2"/>
</dbReference>
<keyword evidence="4 10" id="KW-0812">Transmembrane</keyword>
<dbReference type="Pfam" id="PF19055">
    <property type="entry name" value="ABC2_membrane_7"/>
    <property type="match status" value="1"/>
</dbReference>
<feature type="transmembrane region" description="Helical" evidence="10">
    <location>
        <begin position="571"/>
        <end position="593"/>
    </location>
</feature>
<feature type="transmembrane region" description="Helical" evidence="10">
    <location>
        <begin position="1316"/>
        <end position="1339"/>
    </location>
</feature>
<proteinExistence type="inferred from homology"/>
<feature type="compositionally biased region" description="Polar residues" evidence="9">
    <location>
        <begin position="19"/>
        <end position="34"/>
    </location>
</feature>
<accession>A8NBC6</accession>
<dbReference type="GO" id="GO:0016020">
    <property type="term" value="C:membrane"/>
    <property type="evidence" value="ECO:0007669"/>
    <property type="project" value="UniProtKB-SubCell"/>
</dbReference>